<protein>
    <submittedName>
        <fullName evidence="1">Uncharacterized protein</fullName>
    </submittedName>
</protein>
<accession>A0A7D4TY50</accession>
<organism evidence="1 2">
    <name type="scientific">Mucilaginibacter mali</name>
    <dbReference type="NCBI Taxonomy" id="2740462"/>
    <lineage>
        <taxon>Bacteria</taxon>
        <taxon>Pseudomonadati</taxon>
        <taxon>Bacteroidota</taxon>
        <taxon>Sphingobacteriia</taxon>
        <taxon>Sphingobacteriales</taxon>
        <taxon>Sphingobacteriaceae</taxon>
        <taxon>Mucilaginibacter</taxon>
    </lineage>
</organism>
<dbReference type="Proteomes" id="UP000505355">
    <property type="component" value="Chromosome"/>
</dbReference>
<dbReference type="RefSeq" id="WP_173417560.1">
    <property type="nucleotide sequence ID" value="NZ_CP054139.1"/>
</dbReference>
<evidence type="ECO:0000313" key="2">
    <source>
        <dbReference type="Proteomes" id="UP000505355"/>
    </source>
</evidence>
<evidence type="ECO:0000313" key="1">
    <source>
        <dbReference type="EMBL" id="QKJ32915.1"/>
    </source>
</evidence>
<dbReference type="AlphaFoldDB" id="A0A7D4TY50"/>
<gene>
    <name evidence="1" type="ORF">HQ865_25235</name>
</gene>
<reference evidence="1 2" key="1">
    <citation type="submission" date="2020-05" db="EMBL/GenBank/DDBJ databases">
        <title>Mucilaginibacter mali sp. nov.</title>
        <authorList>
            <person name="Kim H.S."/>
            <person name="Lee K.C."/>
            <person name="Suh M.K."/>
            <person name="Kim J.-S."/>
            <person name="Han K.-I."/>
            <person name="Eom M.K."/>
            <person name="Shin Y.K."/>
            <person name="Lee J.-S."/>
        </authorList>
    </citation>
    <scope>NUCLEOTIDE SEQUENCE [LARGE SCALE GENOMIC DNA]</scope>
    <source>
        <strain evidence="1 2">G2-14</strain>
    </source>
</reference>
<proteinExistence type="predicted"/>
<keyword evidence="2" id="KW-1185">Reference proteome</keyword>
<dbReference type="KEGG" id="mmab:HQ865_25235"/>
<dbReference type="EMBL" id="CP054139">
    <property type="protein sequence ID" value="QKJ32915.1"/>
    <property type="molecule type" value="Genomic_DNA"/>
</dbReference>
<name>A0A7D4TY50_9SPHI</name>
<sequence length="67" mass="7726">MQVIIHGAVLFTTVEQAPVEKRLERRWCKGLLLLVLKDTPDMVTGLSFKGTDLLNLKNFLKVTLRWM</sequence>